<comment type="caution">
    <text evidence="1">The sequence shown here is derived from an EMBL/GenBank/DDBJ whole genome shotgun (WGS) entry which is preliminary data.</text>
</comment>
<sequence>MMRTGRSFGPDAARRACSPIRGATVCSSIRGATVIRYGDKKTLRDTHHFPHRGAACPGRSMPPRCAVLPSAPTRTPRPCAARSCSAVLPSFLPPPATWLPLSIEDEDDDGGSKI</sequence>
<name>A0A921Q159_SORBI</name>
<dbReference type="AlphaFoldDB" id="A0A921Q159"/>
<dbReference type="EMBL" id="CM027689">
    <property type="protein sequence ID" value="KAG0512550.1"/>
    <property type="molecule type" value="Genomic_DNA"/>
</dbReference>
<evidence type="ECO:0000313" key="1">
    <source>
        <dbReference type="EMBL" id="KAG0512550.1"/>
    </source>
</evidence>
<gene>
    <name evidence="1" type="ORF">BDA96_10G023800</name>
</gene>
<proteinExistence type="predicted"/>
<protein>
    <submittedName>
        <fullName evidence="1">Uncharacterized protein</fullName>
    </submittedName>
</protein>
<reference evidence="1" key="2">
    <citation type="submission" date="2020-10" db="EMBL/GenBank/DDBJ databases">
        <authorList>
            <person name="Cooper E.A."/>
            <person name="Brenton Z.W."/>
            <person name="Flinn B.S."/>
            <person name="Jenkins J."/>
            <person name="Shu S."/>
            <person name="Flowers D."/>
            <person name="Luo F."/>
            <person name="Wang Y."/>
            <person name="Xia P."/>
            <person name="Barry K."/>
            <person name="Daum C."/>
            <person name="Lipzen A."/>
            <person name="Yoshinaga Y."/>
            <person name="Schmutz J."/>
            <person name="Saski C."/>
            <person name="Vermerris W."/>
            <person name="Kresovich S."/>
        </authorList>
    </citation>
    <scope>NUCLEOTIDE SEQUENCE</scope>
</reference>
<accession>A0A921Q159</accession>
<evidence type="ECO:0000313" key="2">
    <source>
        <dbReference type="Proteomes" id="UP000807115"/>
    </source>
</evidence>
<reference evidence="1" key="1">
    <citation type="journal article" date="2019" name="BMC Genomics">
        <title>A new reference genome for Sorghum bicolor reveals high levels of sequence similarity between sweet and grain genotypes: implications for the genetics of sugar metabolism.</title>
        <authorList>
            <person name="Cooper E.A."/>
            <person name="Brenton Z.W."/>
            <person name="Flinn B.S."/>
            <person name="Jenkins J."/>
            <person name="Shu S."/>
            <person name="Flowers D."/>
            <person name="Luo F."/>
            <person name="Wang Y."/>
            <person name="Xia P."/>
            <person name="Barry K."/>
            <person name="Daum C."/>
            <person name="Lipzen A."/>
            <person name="Yoshinaga Y."/>
            <person name="Schmutz J."/>
            <person name="Saski C."/>
            <person name="Vermerris W."/>
            <person name="Kresovich S."/>
        </authorList>
    </citation>
    <scope>NUCLEOTIDE SEQUENCE</scope>
</reference>
<dbReference type="Proteomes" id="UP000807115">
    <property type="component" value="Chromosome 10"/>
</dbReference>
<organism evidence="1 2">
    <name type="scientific">Sorghum bicolor</name>
    <name type="common">Sorghum</name>
    <name type="synonym">Sorghum vulgare</name>
    <dbReference type="NCBI Taxonomy" id="4558"/>
    <lineage>
        <taxon>Eukaryota</taxon>
        <taxon>Viridiplantae</taxon>
        <taxon>Streptophyta</taxon>
        <taxon>Embryophyta</taxon>
        <taxon>Tracheophyta</taxon>
        <taxon>Spermatophyta</taxon>
        <taxon>Magnoliopsida</taxon>
        <taxon>Liliopsida</taxon>
        <taxon>Poales</taxon>
        <taxon>Poaceae</taxon>
        <taxon>PACMAD clade</taxon>
        <taxon>Panicoideae</taxon>
        <taxon>Andropogonodae</taxon>
        <taxon>Andropogoneae</taxon>
        <taxon>Sorghinae</taxon>
        <taxon>Sorghum</taxon>
    </lineage>
</organism>